<comment type="caution">
    <text evidence="1">The sequence shown here is derived from an EMBL/GenBank/DDBJ whole genome shotgun (WGS) entry which is preliminary data.</text>
</comment>
<keyword evidence="2" id="KW-1185">Reference proteome</keyword>
<accession>A0ABU5UW33</accession>
<proteinExistence type="predicted"/>
<dbReference type="RefSeq" id="WP_144360501.1">
    <property type="nucleotide sequence ID" value="NZ_JAYGHK010000074.1"/>
</dbReference>
<dbReference type="Proteomes" id="UP001303285">
    <property type="component" value="Unassembled WGS sequence"/>
</dbReference>
<evidence type="ECO:0000313" key="1">
    <source>
        <dbReference type="EMBL" id="MEA5610068.1"/>
    </source>
</evidence>
<sequence length="61" mass="7001">MPTPQNIQETWLCKLDELGLTHKQRRNEPRKAFGIASLRDAARTLMALASPFGRRNKEHEA</sequence>
<protein>
    <submittedName>
        <fullName evidence="1">Uncharacterized protein</fullName>
    </submittedName>
</protein>
<gene>
    <name evidence="1" type="ORF">VB695_18670</name>
</gene>
<evidence type="ECO:0000313" key="2">
    <source>
        <dbReference type="Proteomes" id="UP001303285"/>
    </source>
</evidence>
<organism evidence="1 2">
    <name type="scientific">Nodularia spumigena UHCC 0060</name>
    <dbReference type="NCBI Taxonomy" id="3110300"/>
    <lineage>
        <taxon>Bacteria</taxon>
        <taxon>Bacillati</taxon>
        <taxon>Cyanobacteriota</taxon>
        <taxon>Cyanophyceae</taxon>
        <taxon>Nostocales</taxon>
        <taxon>Nodulariaceae</taxon>
        <taxon>Nodularia</taxon>
    </lineage>
</organism>
<reference evidence="1 2" key="1">
    <citation type="submission" date="2023-12" db="EMBL/GenBank/DDBJ databases">
        <title>Baltic Sea Cyanobacteria.</title>
        <authorList>
            <person name="Delbaje E."/>
            <person name="Fewer D.P."/>
            <person name="Shishido T.K."/>
        </authorList>
    </citation>
    <scope>NUCLEOTIDE SEQUENCE [LARGE SCALE GENOMIC DNA]</scope>
    <source>
        <strain evidence="1 2">UHCC 0060</strain>
    </source>
</reference>
<dbReference type="EMBL" id="JAYGHK010000074">
    <property type="protein sequence ID" value="MEA5610068.1"/>
    <property type="molecule type" value="Genomic_DNA"/>
</dbReference>
<name>A0ABU5UW33_NODSP</name>